<evidence type="ECO:0000313" key="4">
    <source>
        <dbReference type="Proteomes" id="UP001165069"/>
    </source>
</evidence>
<dbReference type="CDD" id="cd03139">
    <property type="entry name" value="GATase1_PfpI_2"/>
    <property type="match status" value="1"/>
</dbReference>
<accession>A0ABQ5QIT4</accession>
<protein>
    <recommendedName>
        <fullName evidence="2">DJ-1/PfpI domain-containing protein</fullName>
    </recommendedName>
</protein>
<gene>
    <name evidence="3" type="ORF">GETHLI_32860</name>
</gene>
<organism evidence="3 4">
    <name type="scientific">Geothrix limicola</name>
    <dbReference type="NCBI Taxonomy" id="2927978"/>
    <lineage>
        <taxon>Bacteria</taxon>
        <taxon>Pseudomonadati</taxon>
        <taxon>Acidobacteriota</taxon>
        <taxon>Holophagae</taxon>
        <taxon>Holophagales</taxon>
        <taxon>Holophagaceae</taxon>
        <taxon>Geothrix</taxon>
    </lineage>
</organism>
<dbReference type="Gene3D" id="3.40.50.880">
    <property type="match status" value="1"/>
</dbReference>
<feature type="domain" description="DJ-1/PfpI" evidence="2">
    <location>
        <begin position="67"/>
        <end position="229"/>
    </location>
</feature>
<name>A0ABQ5QIT4_9BACT</name>
<dbReference type="PANTHER" id="PTHR43130">
    <property type="entry name" value="ARAC-FAMILY TRANSCRIPTIONAL REGULATOR"/>
    <property type="match status" value="1"/>
</dbReference>
<reference evidence="3 4" key="1">
    <citation type="journal article" date="2023" name="Antonie Van Leeuwenhoek">
        <title>Mesoterricola silvestris gen. nov., sp. nov., Mesoterricola sediminis sp. nov., Geothrix oryzae sp. nov., Geothrix edaphica sp. nov., Geothrix rubra sp. nov., and Geothrix limicola sp. nov., six novel members of Acidobacteriota isolated from soils.</title>
        <authorList>
            <person name="Itoh H."/>
            <person name="Sugisawa Y."/>
            <person name="Mise K."/>
            <person name="Xu Z."/>
            <person name="Kuniyasu M."/>
            <person name="Ushijima N."/>
            <person name="Kawano K."/>
            <person name="Kobayashi E."/>
            <person name="Shiratori Y."/>
            <person name="Masuda Y."/>
            <person name="Senoo K."/>
        </authorList>
    </citation>
    <scope>NUCLEOTIDE SEQUENCE [LARGE SCALE GENOMIC DNA]</scope>
    <source>
        <strain evidence="3 4">Red804</strain>
    </source>
</reference>
<evidence type="ECO:0000256" key="1">
    <source>
        <dbReference type="SAM" id="SignalP"/>
    </source>
</evidence>
<dbReference type="SUPFAM" id="SSF52317">
    <property type="entry name" value="Class I glutamine amidotransferase-like"/>
    <property type="match status" value="1"/>
</dbReference>
<keyword evidence="1" id="KW-0732">Signal</keyword>
<sequence length="256" mass="26557">MNLASGLRASLVALCCLLASWPLAAQGQSAAPKGWACPPCDLPCDAVVHDKAGVCHGCGMALVQAPKKVAILIFDGVEIIDYTGPYEMFGAAGFQVFTVAATRHPVKTAMGMVVVPAYTFADAPRADVLVIPGGGVNVASAHADTLRYIKDTAAQAQHTLSVCNGAFILAQTGLLDGLTATTTRGNLQGLAKRHPKVKVVGDRRYVDNGKIITAAGLSAGIDGALHVIERLMGAEAATQVATYEEYAWKAGSEPGR</sequence>
<dbReference type="Proteomes" id="UP001165069">
    <property type="component" value="Unassembled WGS sequence"/>
</dbReference>
<dbReference type="InterPro" id="IPR029062">
    <property type="entry name" value="Class_I_gatase-like"/>
</dbReference>
<dbReference type="InterPro" id="IPR002818">
    <property type="entry name" value="DJ-1/PfpI"/>
</dbReference>
<dbReference type="RefSeq" id="WP_285577468.1">
    <property type="nucleotide sequence ID" value="NZ_BSDE01000008.1"/>
</dbReference>
<evidence type="ECO:0000259" key="2">
    <source>
        <dbReference type="Pfam" id="PF01965"/>
    </source>
</evidence>
<evidence type="ECO:0000313" key="3">
    <source>
        <dbReference type="EMBL" id="GLH74784.1"/>
    </source>
</evidence>
<feature type="chain" id="PRO_5045474000" description="DJ-1/PfpI domain-containing protein" evidence="1">
    <location>
        <begin position="25"/>
        <end position="256"/>
    </location>
</feature>
<keyword evidence="4" id="KW-1185">Reference proteome</keyword>
<feature type="signal peptide" evidence="1">
    <location>
        <begin position="1"/>
        <end position="24"/>
    </location>
</feature>
<dbReference type="InterPro" id="IPR052158">
    <property type="entry name" value="INH-QAR"/>
</dbReference>
<dbReference type="PANTHER" id="PTHR43130:SF3">
    <property type="entry name" value="HTH-TYPE TRANSCRIPTIONAL REGULATOR RV1931C"/>
    <property type="match status" value="1"/>
</dbReference>
<proteinExistence type="predicted"/>
<comment type="caution">
    <text evidence="3">The sequence shown here is derived from an EMBL/GenBank/DDBJ whole genome shotgun (WGS) entry which is preliminary data.</text>
</comment>
<dbReference type="Pfam" id="PF01965">
    <property type="entry name" value="DJ-1_PfpI"/>
    <property type="match status" value="1"/>
</dbReference>
<dbReference type="EMBL" id="BSDE01000008">
    <property type="protein sequence ID" value="GLH74784.1"/>
    <property type="molecule type" value="Genomic_DNA"/>
</dbReference>